<dbReference type="RefSeq" id="XP_041233524.1">
    <property type="nucleotide sequence ID" value="XM_041365479.1"/>
</dbReference>
<dbReference type="AlphaFoldDB" id="A0AAD4HV25"/>
<protein>
    <submittedName>
        <fullName evidence="2">Uncharacterized protein</fullName>
    </submittedName>
</protein>
<dbReference type="Proteomes" id="UP001195769">
    <property type="component" value="Unassembled WGS sequence"/>
</dbReference>
<evidence type="ECO:0000313" key="3">
    <source>
        <dbReference type="Proteomes" id="UP001195769"/>
    </source>
</evidence>
<gene>
    <name evidence="2" type="ORF">F5891DRAFT_1169097</name>
</gene>
<reference evidence="2" key="1">
    <citation type="journal article" date="2020" name="New Phytol.">
        <title>Comparative genomics reveals dynamic genome evolution in host specialist ectomycorrhizal fungi.</title>
        <authorList>
            <person name="Lofgren L.A."/>
            <person name="Nguyen N.H."/>
            <person name="Vilgalys R."/>
            <person name="Ruytinx J."/>
            <person name="Liao H.L."/>
            <person name="Branco S."/>
            <person name="Kuo A."/>
            <person name="LaButti K."/>
            <person name="Lipzen A."/>
            <person name="Andreopoulos W."/>
            <person name="Pangilinan J."/>
            <person name="Riley R."/>
            <person name="Hundley H."/>
            <person name="Na H."/>
            <person name="Barry K."/>
            <person name="Grigoriev I.V."/>
            <person name="Stajich J.E."/>
            <person name="Kennedy P.G."/>
        </authorList>
    </citation>
    <scope>NUCLEOTIDE SEQUENCE</scope>
    <source>
        <strain evidence="2">FC203</strain>
    </source>
</reference>
<accession>A0AAD4HV25</accession>
<keyword evidence="1" id="KW-0175">Coiled coil</keyword>
<evidence type="ECO:0000256" key="1">
    <source>
        <dbReference type="SAM" id="Coils"/>
    </source>
</evidence>
<keyword evidence="3" id="KW-1185">Reference proteome</keyword>
<organism evidence="2 3">
    <name type="scientific">Suillus fuscotomentosus</name>
    <dbReference type="NCBI Taxonomy" id="1912939"/>
    <lineage>
        <taxon>Eukaryota</taxon>
        <taxon>Fungi</taxon>
        <taxon>Dikarya</taxon>
        <taxon>Basidiomycota</taxon>
        <taxon>Agaricomycotina</taxon>
        <taxon>Agaricomycetes</taxon>
        <taxon>Agaricomycetidae</taxon>
        <taxon>Boletales</taxon>
        <taxon>Suillineae</taxon>
        <taxon>Suillaceae</taxon>
        <taxon>Suillus</taxon>
    </lineage>
</organism>
<evidence type="ECO:0000313" key="2">
    <source>
        <dbReference type="EMBL" id="KAG1907949.1"/>
    </source>
</evidence>
<proteinExistence type="predicted"/>
<name>A0AAD4HV25_9AGAM</name>
<comment type="caution">
    <text evidence="2">The sequence shown here is derived from an EMBL/GenBank/DDBJ whole genome shotgun (WGS) entry which is preliminary data.</text>
</comment>
<dbReference type="GeneID" id="64659777"/>
<dbReference type="EMBL" id="JABBWK010000002">
    <property type="protein sequence ID" value="KAG1907949.1"/>
    <property type="molecule type" value="Genomic_DNA"/>
</dbReference>
<feature type="coiled-coil region" evidence="1">
    <location>
        <begin position="142"/>
        <end position="169"/>
    </location>
</feature>
<sequence>MQSLVSKNAQLLRYENEVLKFCNSGPTIVEQEFLVLQFTHWDNPTATAAICIDRSVNLTIGQSSGRGPIVSSEPTFHQLSRPRRSEGEKEVFESDTRGRFGPILVLKPSPDDVNVICDGFWNAHQQTMKLVEQGRADWQHEIDEHDRQIDERDCQLAKMQAELELLKAQRAVPNDTAESPLPSS</sequence>